<evidence type="ECO:0000256" key="9">
    <source>
        <dbReference type="SAM" id="Phobius"/>
    </source>
</evidence>
<dbReference type="CDD" id="cd02801">
    <property type="entry name" value="DUS_like_FMN"/>
    <property type="match status" value="1"/>
</dbReference>
<keyword evidence="3" id="KW-0285">Flavoprotein</keyword>
<dbReference type="InterPro" id="IPR013785">
    <property type="entry name" value="Aldolase_TIM"/>
</dbReference>
<evidence type="ECO:0000256" key="7">
    <source>
        <dbReference type="ARBA" id="ARBA00022884"/>
    </source>
</evidence>
<dbReference type="InterPro" id="IPR018517">
    <property type="entry name" value="tRNA_hU_synthase_CS"/>
</dbReference>
<evidence type="ECO:0000256" key="2">
    <source>
        <dbReference type="ARBA" id="ARBA00022555"/>
    </source>
</evidence>
<keyword evidence="9" id="KW-0812">Transmembrane</keyword>
<dbReference type="GO" id="GO:0050660">
    <property type="term" value="F:flavin adenine dinucleotide binding"/>
    <property type="evidence" value="ECO:0007669"/>
    <property type="project" value="InterPro"/>
</dbReference>
<keyword evidence="9" id="KW-0472">Membrane</keyword>
<dbReference type="Gene3D" id="3.20.20.70">
    <property type="entry name" value="Aldolase class I"/>
    <property type="match status" value="1"/>
</dbReference>
<comment type="cofactor">
    <cofactor evidence="1">
        <name>FMN</name>
        <dbReference type="ChEBI" id="CHEBI:58210"/>
    </cofactor>
</comment>
<keyword evidence="7" id="KW-0694">RNA-binding</keyword>
<keyword evidence="12" id="KW-1185">Reference proteome</keyword>
<dbReference type="InterPro" id="IPR004653">
    <property type="entry name" value="DusA"/>
</dbReference>
<keyword evidence="2" id="KW-0820">tRNA-binding</keyword>
<dbReference type="PANTHER" id="PTHR42907:SF1">
    <property type="entry name" value="FMN-LINKED OXIDOREDUCTASES SUPERFAMILY PROTEIN"/>
    <property type="match status" value="1"/>
</dbReference>
<keyword evidence="5" id="KW-0819">tRNA processing</keyword>
<reference evidence="11" key="2">
    <citation type="submission" date="2013-10" db="EMBL/GenBank/DDBJ databases">
        <authorList>
            <person name="Aslett M."/>
        </authorList>
    </citation>
    <scope>NUCLEOTIDE SEQUENCE [LARGE SCALE GENOMIC DNA]</scope>
    <source>
        <strain evidence="11">Houghton</strain>
    </source>
</reference>
<keyword evidence="6" id="KW-0521">NADP</keyword>
<gene>
    <name evidence="11" type="ORF">EBH_0032970</name>
</gene>
<evidence type="ECO:0000259" key="10">
    <source>
        <dbReference type="Pfam" id="PF01207"/>
    </source>
</evidence>
<protein>
    <submittedName>
        <fullName evidence="11">Dihydrouridine synthase domain-containing protein, putative</fullName>
    </submittedName>
</protein>
<organism evidence="11 12">
    <name type="scientific">Eimeria brunetti</name>
    <dbReference type="NCBI Taxonomy" id="51314"/>
    <lineage>
        <taxon>Eukaryota</taxon>
        <taxon>Sar</taxon>
        <taxon>Alveolata</taxon>
        <taxon>Apicomplexa</taxon>
        <taxon>Conoidasida</taxon>
        <taxon>Coccidia</taxon>
        <taxon>Eucoccidiorida</taxon>
        <taxon>Eimeriorina</taxon>
        <taxon>Eimeriidae</taxon>
        <taxon>Eimeria</taxon>
    </lineage>
</organism>
<proteinExistence type="predicted"/>
<evidence type="ECO:0000313" key="11">
    <source>
        <dbReference type="EMBL" id="CDJ50350.1"/>
    </source>
</evidence>
<feature type="transmembrane region" description="Helical" evidence="9">
    <location>
        <begin position="442"/>
        <end position="460"/>
    </location>
</feature>
<name>U6LRC4_9EIME</name>
<evidence type="ECO:0000256" key="1">
    <source>
        <dbReference type="ARBA" id="ARBA00001917"/>
    </source>
</evidence>
<evidence type="ECO:0000256" key="5">
    <source>
        <dbReference type="ARBA" id="ARBA00022694"/>
    </source>
</evidence>
<keyword evidence="9" id="KW-1133">Transmembrane helix</keyword>
<dbReference type="PROSITE" id="PS01136">
    <property type="entry name" value="UPF0034"/>
    <property type="match status" value="1"/>
</dbReference>
<dbReference type="PANTHER" id="PTHR42907">
    <property type="entry name" value="FMN-LINKED OXIDOREDUCTASES SUPERFAMILY PROTEIN"/>
    <property type="match status" value="1"/>
</dbReference>
<dbReference type="InterPro" id="IPR035587">
    <property type="entry name" value="DUS-like_FMN-bd"/>
</dbReference>
<dbReference type="GO" id="GO:0017150">
    <property type="term" value="F:tRNA dihydrouridine synthase activity"/>
    <property type="evidence" value="ECO:0007669"/>
    <property type="project" value="InterPro"/>
</dbReference>
<keyword evidence="8" id="KW-0560">Oxidoreductase</keyword>
<sequence length="484" mass="53450">MWLSYLGFDDVEHPIVCQLGGSNPETLAEAATWAERAGYDELNLNVGCPSCRVVAKGCFGAALMRTPAKVRDIVHEMKRRVQIPVTVKCRLGVDHLDTPEFTREFVNGVDPKKNRSVPPLLYDRVFELCDAFPDIRFSLNGGIKTLELAEKLLSGKWREAEDAGVAGLHRSSTVDGEFSGLHGVMIGRAAMNDPCCLAQTDKLIYGARANPESTRCRRSLLLAYMDYLERYEARAVKRKNTKIRRSAPEETAVEALHQAMDAVDDEFPGVLDYALCMGKNPRYENLGPLLERRVCSSDDKEDPPSQMAVASSLPALLLSQLPGFMIHGTQAAMMVVALETGETSRTAHLAYLNLSYCVGLVVGGLPSQSNVLVTLIGAVMIGKNRSLPSQTRYICCTSQMTKLVQRQEVGSVLGLNACLFFLDASLSQLTGLPIYAAYGLRGFWFICFVTVALLSLYVFFIDVRMFKAFTPEEPMFVPLQSVYQ</sequence>
<reference evidence="11" key="1">
    <citation type="submission" date="2013-10" db="EMBL/GenBank/DDBJ databases">
        <title>Genomic analysis of the causative agents of coccidiosis in chickens.</title>
        <authorList>
            <person name="Reid A.J."/>
            <person name="Blake D."/>
            <person name="Billington K."/>
            <person name="Browne H."/>
            <person name="Dunn M."/>
            <person name="Hung S."/>
            <person name="Kawahara F."/>
            <person name="Miranda-Saavedra D."/>
            <person name="Mourier T."/>
            <person name="Nagra H."/>
            <person name="Otto T.D."/>
            <person name="Rawlings N."/>
            <person name="Sanchez A."/>
            <person name="Sanders M."/>
            <person name="Subramaniam C."/>
            <person name="Tay Y."/>
            <person name="Dear P."/>
            <person name="Doerig C."/>
            <person name="Gruber A."/>
            <person name="Parkinson J."/>
            <person name="Shirley M."/>
            <person name="Wan K.L."/>
            <person name="Berriman M."/>
            <person name="Tomley F."/>
            <person name="Pain A."/>
        </authorList>
    </citation>
    <scope>NUCLEOTIDE SEQUENCE [LARGE SCALE GENOMIC DNA]</scope>
    <source>
        <strain evidence="11">Houghton</strain>
    </source>
</reference>
<dbReference type="SUPFAM" id="SSF51395">
    <property type="entry name" value="FMN-linked oxidoreductases"/>
    <property type="match status" value="1"/>
</dbReference>
<dbReference type="AlphaFoldDB" id="U6LRC4"/>
<dbReference type="VEuPathDB" id="ToxoDB:EBH_0032970"/>
<evidence type="ECO:0000256" key="4">
    <source>
        <dbReference type="ARBA" id="ARBA00022643"/>
    </source>
</evidence>
<feature type="domain" description="DUS-like FMN-binding" evidence="10">
    <location>
        <begin position="12"/>
        <end position="153"/>
    </location>
</feature>
<keyword evidence="4" id="KW-0288">FMN</keyword>
<dbReference type="EMBL" id="HG712184">
    <property type="protein sequence ID" value="CDJ50350.1"/>
    <property type="molecule type" value="Genomic_DNA"/>
</dbReference>
<evidence type="ECO:0000256" key="3">
    <source>
        <dbReference type="ARBA" id="ARBA00022630"/>
    </source>
</evidence>
<dbReference type="Pfam" id="PF01207">
    <property type="entry name" value="Dus"/>
    <property type="match status" value="1"/>
</dbReference>
<dbReference type="Proteomes" id="UP000030750">
    <property type="component" value="Unassembled WGS sequence"/>
</dbReference>
<dbReference type="OrthoDB" id="10262250at2759"/>
<evidence type="ECO:0000313" key="12">
    <source>
        <dbReference type="Proteomes" id="UP000030750"/>
    </source>
</evidence>
<dbReference type="GO" id="GO:0000049">
    <property type="term" value="F:tRNA binding"/>
    <property type="evidence" value="ECO:0007669"/>
    <property type="project" value="UniProtKB-KW"/>
</dbReference>
<evidence type="ECO:0000256" key="6">
    <source>
        <dbReference type="ARBA" id="ARBA00022857"/>
    </source>
</evidence>
<evidence type="ECO:0000256" key="8">
    <source>
        <dbReference type="ARBA" id="ARBA00023002"/>
    </source>
</evidence>
<accession>U6LRC4</accession>